<evidence type="ECO:0000256" key="4">
    <source>
        <dbReference type="ARBA" id="ARBA00023004"/>
    </source>
</evidence>
<sequence>MEQTHINTEALDMVMEGLMSRYKERVPAVGQIFAAMLAEGIIGGTHEIENDHIAFRTLGIEHLGVRSLEKIFLHYGYQKRSHYYFEGKKLDAWWYSPPRESDPRIFISELRVSELSKESQRIIQYYTNLIKTDPVDALDLDDAQAVDSFLHSPLWQTPTIDDYNYLLAESEYAAWVIFNRYYLNHFTISLHHLPEGYNTVAAFNDFLEAHGIRLNTAGGKIKTSPDGGLIQSATVAQMIEADFAWDEKRFIAGSYVEFAERKALPEYAHLDKTVLKRRHRRDGFEAANADKIFESTYTTQIIDDL</sequence>
<proteinExistence type="inferred from homology"/>
<accession>A0A316ARH3</accession>
<dbReference type="GO" id="GO:0051213">
    <property type="term" value="F:dioxygenase activity"/>
    <property type="evidence" value="ECO:0007669"/>
    <property type="project" value="UniProtKB-KW"/>
</dbReference>
<name>A0A316ARH3_9BACT</name>
<evidence type="ECO:0000256" key="6">
    <source>
        <dbReference type="ARBA" id="ARBA00035023"/>
    </source>
</evidence>
<dbReference type="OrthoDB" id="506370at2"/>
<dbReference type="EMBL" id="QGDT01000001">
    <property type="protein sequence ID" value="PWJ60108.1"/>
    <property type="molecule type" value="Genomic_DNA"/>
</dbReference>
<dbReference type="AlphaFoldDB" id="A0A316ARH3"/>
<keyword evidence="4" id="KW-0408">Iron</keyword>
<gene>
    <name evidence="8" type="ORF">CLV98_101284</name>
</gene>
<evidence type="ECO:0000256" key="3">
    <source>
        <dbReference type="ARBA" id="ARBA00023002"/>
    </source>
</evidence>
<evidence type="ECO:0000256" key="7">
    <source>
        <dbReference type="ARBA" id="ARBA00035045"/>
    </source>
</evidence>
<dbReference type="PANTHER" id="PTHR31136">
    <property type="entry name" value="DUF1338 DOMAIN-CONTAINING PROTEIN"/>
    <property type="match status" value="1"/>
</dbReference>
<organism evidence="8 9">
    <name type="scientific">Dyadobacter jejuensis</name>
    <dbReference type="NCBI Taxonomy" id="1082580"/>
    <lineage>
        <taxon>Bacteria</taxon>
        <taxon>Pseudomonadati</taxon>
        <taxon>Bacteroidota</taxon>
        <taxon>Cytophagia</taxon>
        <taxon>Cytophagales</taxon>
        <taxon>Spirosomataceae</taxon>
        <taxon>Dyadobacter</taxon>
    </lineage>
</organism>
<dbReference type="Gene3D" id="3.10.180.50">
    <property type="match status" value="1"/>
</dbReference>
<comment type="caution">
    <text evidence="8">The sequence shown here is derived from an EMBL/GenBank/DDBJ whole genome shotgun (WGS) entry which is preliminary data.</text>
</comment>
<dbReference type="Pfam" id="PF07063">
    <property type="entry name" value="HGLS"/>
    <property type="match status" value="1"/>
</dbReference>
<comment type="similarity">
    <text evidence="5">Belongs to the 2-oxoadipate dioxygenase/decarboxylase family.</text>
</comment>
<dbReference type="SMART" id="SM01150">
    <property type="entry name" value="DUF1338"/>
    <property type="match status" value="1"/>
</dbReference>
<dbReference type="EC" id="1.13.11.93" evidence="6"/>
<dbReference type="Proteomes" id="UP000245880">
    <property type="component" value="Unassembled WGS sequence"/>
</dbReference>
<dbReference type="InterPro" id="IPR009770">
    <property type="entry name" value="HGLS"/>
</dbReference>
<keyword evidence="2" id="KW-0223">Dioxygenase</keyword>
<reference evidence="8 9" key="1">
    <citation type="submission" date="2018-03" db="EMBL/GenBank/DDBJ databases">
        <title>Genomic Encyclopedia of Archaeal and Bacterial Type Strains, Phase II (KMG-II): from individual species to whole genera.</title>
        <authorList>
            <person name="Goeker M."/>
        </authorList>
    </citation>
    <scope>NUCLEOTIDE SEQUENCE [LARGE SCALE GENOMIC DNA]</scope>
    <source>
        <strain evidence="8 9">DSM 100346</strain>
    </source>
</reference>
<protein>
    <recommendedName>
        <fullName evidence="6">2-oxoadipate dioxygenase/decarboxylase</fullName>
        <ecNumber evidence="6">1.13.11.93</ecNumber>
    </recommendedName>
    <alternativeName>
        <fullName evidence="7">2-hydroxyglutarate synthase</fullName>
    </alternativeName>
</protein>
<dbReference type="CDD" id="cd16350">
    <property type="entry name" value="VOC_like"/>
    <property type="match status" value="1"/>
</dbReference>
<evidence type="ECO:0000256" key="2">
    <source>
        <dbReference type="ARBA" id="ARBA00022964"/>
    </source>
</evidence>
<evidence type="ECO:0000256" key="5">
    <source>
        <dbReference type="ARBA" id="ARBA00035013"/>
    </source>
</evidence>
<evidence type="ECO:0000313" key="8">
    <source>
        <dbReference type="EMBL" id="PWJ60108.1"/>
    </source>
</evidence>
<evidence type="ECO:0000256" key="1">
    <source>
        <dbReference type="ARBA" id="ARBA00001954"/>
    </source>
</evidence>
<keyword evidence="3" id="KW-0560">Oxidoreductase</keyword>
<keyword evidence="9" id="KW-1185">Reference proteome</keyword>
<evidence type="ECO:0000313" key="9">
    <source>
        <dbReference type="Proteomes" id="UP000245880"/>
    </source>
</evidence>
<dbReference type="PANTHER" id="PTHR31136:SF5">
    <property type="entry name" value="2-OXOADIPATE DIOXYGENASE_DECARBOXYLASE, CHLOROPLASTIC"/>
    <property type="match status" value="1"/>
</dbReference>
<dbReference type="RefSeq" id="WP_109672187.1">
    <property type="nucleotide sequence ID" value="NZ_QGDT01000001.1"/>
</dbReference>
<comment type="cofactor">
    <cofactor evidence="1">
        <name>Fe(2+)</name>
        <dbReference type="ChEBI" id="CHEBI:29033"/>
    </cofactor>
</comment>